<dbReference type="InterPro" id="IPR029039">
    <property type="entry name" value="Flavoprotein-like_sf"/>
</dbReference>
<dbReference type="PANTHER" id="PTHR10204:SF34">
    <property type="entry name" value="NAD(P)H DEHYDROGENASE [QUINONE] 1 ISOFORM 1"/>
    <property type="match status" value="1"/>
</dbReference>
<dbReference type="AlphaFoldDB" id="A0A1G6AI97"/>
<keyword evidence="5" id="KW-1185">Reference proteome</keyword>
<dbReference type="GO" id="GO:0003955">
    <property type="term" value="F:NAD(P)H dehydrogenase (quinone) activity"/>
    <property type="evidence" value="ECO:0007669"/>
    <property type="project" value="TreeGrafter"/>
</dbReference>
<dbReference type="SUPFAM" id="SSF52218">
    <property type="entry name" value="Flavoproteins"/>
    <property type="match status" value="1"/>
</dbReference>
<keyword evidence="2" id="KW-0560">Oxidoreductase</keyword>
<dbReference type="PANTHER" id="PTHR10204">
    <property type="entry name" value="NAD P H OXIDOREDUCTASE-RELATED"/>
    <property type="match status" value="1"/>
</dbReference>
<dbReference type="RefSeq" id="WP_090874760.1">
    <property type="nucleotide sequence ID" value="NZ_FMXQ01000001.1"/>
</dbReference>
<evidence type="ECO:0000256" key="1">
    <source>
        <dbReference type="ARBA" id="ARBA00006252"/>
    </source>
</evidence>
<comment type="similarity">
    <text evidence="1">Belongs to the NAD(P)H dehydrogenase (quinone) family.</text>
</comment>
<evidence type="ECO:0000256" key="2">
    <source>
        <dbReference type="ARBA" id="ARBA00023002"/>
    </source>
</evidence>
<dbReference type="InterPro" id="IPR003680">
    <property type="entry name" value="Flavodoxin_fold"/>
</dbReference>
<dbReference type="Gene3D" id="3.40.50.360">
    <property type="match status" value="1"/>
</dbReference>
<evidence type="ECO:0000313" key="5">
    <source>
        <dbReference type="Proteomes" id="UP000199071"/>
    </source>
</evidence>
<evidence type="ECO:0000313" key="4">
    <source>
        <dbReference type="EMBL" id="SDB08122.1"/>
    </source>
</evidence>
<dbReference type="InterPro" id="IPR051545">
    <property type="entry name" value="NAD(P)H_dehydrogenase_qn"/>
</dbReference>
<sequence length="193" mass="21579">MRVLVVFAHPVETSFNAATHQAVLDGLAKAGHIVDDCDLYAEGFNPVLSREERLNYHDEAICRKPVESYVDRVLAADALVLVHPVWNFGYPAILKGFFDRVFLPGVSFELKDGKVKPTLHNIRKLAAVATYGGSRWRAMLVGDPPRKVTKRAVRAVIHPMARTVYLPLYDMNRNNAATRDAFIKKVSATMSVF</sequence>
<evidence type="ECO:0000259" key="3">
    <source>
        <dbReference type="Pfam" id="PF02525"/>
    </source>
</evidence>
<dbReference type="GO" id="GO:0005829">
    <property type="term" value="C:cytosol"/>
    <property type="evidence" value="ECO:0007669"/>
    <property type="project" value="TreeGrafter"/>
</dbReference>
<dbReference type="EMBL" id="FMXQ01000001">
    <property type="protein sequence ID" value="SDB08122.1"/>
    <property type="molecule type" value="Genomic_DNA"/>
</dbReference>
<name>A0A1G6AI97_9HYPH</name>
<reference evidence="4 5" key="1">
    <citation type="submission" date="2016-10" db="EMBL/GenBank/DDBJ databases">
        <authorList>
            <person name="de Groot N.N."/>
        </authorList>
    </citation>
    <scope>NUCLEOTIDE SEQUENCE [LARGE SCALE GENOMIC DNA]</scope>
    <source>
        <strain evidence="4 5">ATCC 35022</strain>
    </source>
</reference>
<dbReference type="STRING" id="665467.SAMN02982931_00673"/>
<proteinExistence type="inferred from homology"/>
<accession>A0A1G6AI97</accession>
<feature type="domain" description="Flavodoxin-like fold" evidence="3">
    <location>
        <begin position="1"/>
        <end position="135"/>
    </location>
</feature>
<dbReference type="Proteomes" id="UP000199071">
    <property type="component" value="Unassembled WGS sequence"/>
</dbReference>
<protein>
    <submittedName>
        <fullName evidence="4">Putative NADPH-quinone reductase (Modulator of drug activity B)</fullName>
    </submittedName>
</protein>
<organism evidence="4 5">
    <name type="scientific">Bauldia litoralis</name>
    <dbReference type="NCBI Taxonomy" id="665467"/>
    <lineage>
        <taxon>Bacteria</taxon>
        <taxon>Pseudomonadati</taxon>
        <taxon>Pseudomonadota</taxon>
        <taxon>Alphaproteobacteria</taxon>
        <taxon>Hyphomicrobiales</taxon>
        <taxon>Kaistiaceae</taxon>
        <taxon>Bauldia</taxon>
    </lineage>
</organism>
<dbReference type="Pfam" id="PF02525">
    <property type="entry name" value="Flavodoxin_2"/>
    <property type="match status" value="1"/>
</dbReference>
<dbReference type="OrthoDB" id="9798454at2"/>
<gene>
    <name evidence="4" type="ORF">SAMN02982931_00673</name>
</gene>